<dbReference type="SUPFAM" id="SSF81345">
    <property type="entry name" value="ABC transporter involved in vitamin B12 uptake, BtuC"/>
    <property type="match status" value="1"/>
</dbReference>
<dbReference type="InterPro" id="IPR000522">
    <property type="entry name" value="ABC_transptr_permease_BtuC"/>
</dbReference>
<feature type="transmembrane region" description="Helical" evidence="8">
    <location>
        <begin position="161"/>
        <end position="185"/>
    </location>
</feature>
<sequence length="345" mass="35678">MKYPISIRSPIASFLLDRRAPWVWLALLLANGALFTVNLGSGELSIPPLDVWLALLGQGSSADQMILHSLRLPRVVTACLVGIAMGTAGALFQGVMRNPLASPDIIGVTGGASVAAVAVLTFTGSGGGGWLPLAAFGGGAAAAALIYILAWKEGVSPLRLVLIGIGIQTAAQGLTTLFLILSPIHTTSQAMVWLTGSIYASSWSTVYNLLPWLTVFLPLAWLLTRPLNLLQLGDPVAVGLGGAIQWHRFAITLTGVALAAAAVSVAGPIGFVGLMAPHIARLLTGPAYGSMLPAAALTGSMLVMAADWVARIAFSPLDLPAGLFTAVLGAPFLLVLLLRSDRHST</sequence>
<comment type="similarity">
    <text evidence="2">Belongs to the binding-protein-dependent transport system permease family. FecCD subfamily.</text>
</comment>
<evidence type="ECO:0000256" key="4">
    <source>
        <dbReference type="ARBA" id="ARBA00022475"/>
    </source>
</evidence>
<feature type="transmembrane region" description="Helical" evidence="8">
    <location>
        <begin position="75"/>
        <end position="93"/>
    </location>
</feature>
<evidence type="ECO:0000256" key="8">
    <source>
        <dbReference type="SAM" id="Phobius"/>
    </source>
</evidence>
<dbReference type="PANTHER" id="PTHR30472">
    <property type="entry name" value="FERRIC ENTEROBACTIN TRANSPORT SYSTEM PERMEASE PROTEIN"/>
    <property type="match status" value="1"/>
</dbReference>
<evidence type="ECO:0000256" key="5">
    <source>
        <dbReference type="ARBA" id="ARBA00022692"/>
    </source>
</evidence>
<reference evidence="9 10" key="1">
    <citation type="submission" date="2023-07" db="EMBL/GenBank/DDBJ databases">
        <title>Genomic Encyclopedia of Type Strains, Phase IV (KMG-IV): sequencing the most valuable type-strain genomes for metagenomic binning, comparative biology and taxonomic classification.</title>
        <authorList>
            <person name="Goeker M."/>
        </authorList>
    </citation>
    <scope>NUCLEOTIDE SEQUENCE [LARGE SCALE GENOMIC DNA]</scope>
    <source>
        <strain evidence="9 10">DSM 45903</strain>
    </source>
</reference>
<keyword evidence="7 8" id="KW-0472">Membrane</keyword>
<protein>
    <submittedName>
        <fullName evidence="9">Iron complex transport system permease protein</fullName>
    </submittedName>
</protein>
<dbReference type="Gene3D" id="1.10.3470.10">
    <property type="entry name" value="ABC transporter involved in vitamin B12 uptake, BtuC"/>
    <property type="match status" value="1"/>
</dbReference>
<evidence type="ECO:0000256" key="3">
    <source>
        <dbReference type="ARBA" id="ARBA00022448"/>
    </source>
</evidence>
<evidence type="ECO:0000256" key="7">
    <source>
        <dbReference type="ARBA" id="ARBA00023136"/>
    </source>
</evidence>
<keyword evidence="5 8" id="KW-0812">Transmembrane</keyword>
<evidence type="ECO:0000256" key="6">
    <source>
        <dbReference type="ARBA" id="ARBA00022989"/>
    </source>
</evidence>
<dbReference type="PANTHER" id="PTHR30472:SF24">
    <property type="entry name" value="FERRIC ENTEROBACTIN TRANSPORT SYSTEM PERMEASE PROTEIN FEPG"/>
    <property type="match status" value="1"/>
</dbReference>
<name>A0ABU1IM00_9BACL</name>
<proteinExistence type="inferred from homology"/>
<dbReference type="Proteomes" id="UP001185012">
    <property type="component" value="Unassembled WGS sequence"/>
</dbReference>
<evidence type="ECO:0000256" key="2">
    <source>
        <dbReference type="ARBA" id="ARBA00007935"/>
    </source>
</evidence>
<feature type="transmembrane region" description="Helical" evidence="8">
    <location>
        <begin position="205"/>
        <end position="223"/>
    </location>
</feature>
<feature type="transmembrane region" description="Helical" evidence="8">
    <location>
        <begin position="291"/>
        <end position="310"/>
    </location>
</feature>
<dbReference type="CDD" id="cd06550">
    <property type="entry name" value="TM_ABC_iron-siderophores_like"/>
    <property type="match status" value="1"/>
</dbReference>
<comment type="caution">
    <text evidence="9">The sequence shown here is derived from an EMBL/GenBank/DDBJ whole genome shotgun (WGS) entry which is preliminary data.</text>
</comment>
<evidence type="ECO:0000256" key="1">
    <source>
        <dbReference type="ARBA" id="ARBA00004651"/>
    </source>
</evidence>
<evidence type="ECO:0000313" key="10">
    <source>
        <dbReference type="Proteomes" id="UP001185012"/>
    </source>
</evidence>
<feature type="transmembrane region" description="Helical" evidence="8">
    <location>
        <begin position="130"/>
        <end position="149"/>
    </location>
</feature>
<keyword evidence="10" id="KW-1185">Reference proteome</keyword>
<accession>A0ABU1IM00</accession>
<organism evidence="9 10">
    <name type="scientific">Desmospora profundinema</name>
    <dbReference type="NCBI Taxonomy" id="1571184"/>
    <lineage>
        <taxon>Bacteria</taxon>
        <taxon>Bacillati</taxon>
        <taxon>Bacillota</taxon>
        <taxon>Bacilli</taxon>
        <taxon>Bacillales</taxon>
        <taxon>Thermoactinomycetaceae</taxon>
        <taxon>Desmospora</taxon>
    </lineage>
</organism>
<dbReference type="EMBL" id="JAVDQG010000003">
    <property type="protein sequence ID" value="MDR6225811.1"/>
    <property type="molecule type" value="Genomic_DNA"/>
</dbReference>
<feature type="transmembrane region" description="Helical" evidence="8">
    <location>
        <begin position="21"/>
        <end position="40"/>
    </location>
</feature>
<feature type="transmembrane region" description="Helical" evidence="8">
    <location>
        <begin position="105"/>
        <end position="124"/>
    </location>
</feature>
<comment type="subcellular location">
    <subcellularLocation>
        <location evidence="1">Cell membrane</location>
        <topology evidence="1">Multi-pass membrane protein</topology>
    </subcellularLocation>
</comment>
<dbReference type="RefSeq" id="WP_309864866.1">
    <property type="nucleotide sequence ID" value="NZ_JAVDQG010000003.1"/>
</dbReference>
<keyword evidence="4" id="KW-1003">Cell membrane</keyword>
<keyword evidence="3" id="KW-0813">Transport</keyword>
<feature type="transmembrane region" description="Helical" evidence="8">
    <location>
        <begin position="317"/>
        <end position="338"/>
    </location>
</feature>
<dbReference type="InterPro" id="IPR037294">
    <property type="entry name" value="ABC_BtuC-like"/>
</dbReference>
<evidence type="ECO:0000313" key="9">
    <source>
        <dbReference type="EMBL" id="MDR6225811.1"/>
    </source>
</evidence>
<dbReference type="Pfam" id="PF01032">
    <property type="entry name" value="FecCD"/>
    <property type="match status" value="1"/>
</dbReference>
<feature type="transmembrane region" description="Helical" evidence="8">
    <location>
        <begin position="249"/>
        <end position="271"/>
    </location>
</feature>
<gene>
    <name evidence="9" type="ORF">JOE21_001809</name>
</gene>
<keyword evidence="6 8" id="KW-1133">Transmembrane helix</keyword>